<dbReference type="EMBL" id="RDQH01000338">
    <property type="protein sequence ID" value="RXH82424.1"/>
    <property type="molecule type" value="Genomic_DNA"/>
</dbReference>
<evidence type="ECO:0000313" key="1">
    <source>
        <dbReference type="EMBL" id="RXH82424.1"/>
    </source>
</evidence>
<protein>
    <submittedName>
        <fullName evidence="1">Uncharacterized protein</fullName>
    </submittedName>
</protein>
<gene>
    <name evidence="1" type="ORF">DVH24_036765</name>
</gene>
<reference evidence="1 2" key="1">
    <citation type="submission" date="2018-10" db="EMBL/GenBank/DDBJ databases">
        <title>A high-quality apple genome assembly.</title>
        <authorList>
            <person name="Hu J."/>
        </authorList>
    </citation>
    <scope>NUCLEOTIDE SEQUENCE [LARGE SCALE GENOMIC DNA]</scope>
    <source>
        <strain evidence="2">cv. HFTH1</strain>
        <tissue evidence="1">Young leaf</tissue>
    </source>
</reference>
<name>A0A498IJX5_MALDO</name>
<accession>A0A498IJX5</accession>
<dbReference type="Proteomes" id="UP000290289">
    <property type="component" value="Chromosome 12"/>
</dbReference>
<evidence type="ECO:0000313" key="2">
    <source>
        <dbReference type="Proteomes" id="UP000290289"/>
    </source>
</evidence>
<sequence>MDAHRHGLRSCGFLIKAMAWYQFLGQLRKKNIDDNIGSLRVKLTKDDMKEISDMIPINAAAGERLTDSLMRCSWKFANTPAKQ</sequence>
<dbReference type="Gene3D" id="3.20.20.100">
    <property type="entry name" value="NADP-dependent oxidoreductase domain"/>
    <property type="match status" value="1"/>
</dbReference>
<dbReference type="STRING" id="3750.A0A498IJX5"/>
<dbReference type="InterPro" id="IPR036812">
    <property type="entry name" value="NAD(P)_OxRdtase_dom_sf"/>
</dbReference>
<comment type="caution">
    <text evidence="1">The sequence shown here is derived from an EMBL/GenBank/DDBJ whole genome shotgun (WGS) entry which is preliminary data.</text>
</comment>
<dbReference type="AlphaFoldDB" id="A0A498IJX5"/>
<keyword evidence="2" id="KW-1185">Reference proteome</keyword>
<proteinExistence type="predicted"/>
<organism evidence="1 2">
    <name type="scientific">Malus domestica</name>
    <name type="common">Apple</name>
    <name type="synonym">Pyrus malus</name>
    <dbReference type="NCBI Taxonomy" id="3750"/>
    <lineage>
        <taxon>Eukaryota</taxon>
        <taxon>Viridiplantae</taxon>
        <taxon>Streptophyta</taxon>
        <taxon>Embryophyta</taxon>
        <taxon>Tracheophyta</taxon>
        <taxon>Spermatophyta</taxon>
        <taxon>Magnoliopsida</taxon>
        <taxon>eudicotyledons</taxon>
        <taxon>Gunneridae</taxon>
        <taxon>Pentapetalae</taxon>
        <taxon>rosids</taxon>
        <taxon>fabids</taxon>
        <taxon>Rosales</taxon>
        <taxon>Rosaceae</taxon>
        <taxon>Amygdaloideae</taxon>
        <taxon>Maleae</taxon>
        <taxon>Malus</taxon>
    </lineage>
</organism>